<proteinExistence type="predicted"/>
<sequence length="363" mass="36994">MTARILLFGATGYTGDLTARALVRRGASPVLVARSADRVANLAAELGGLDTEVANAADPASVAAVVRRGDVLISTVGPFLRFGEPAVRAAAEVGAHYFDSTGEGPFIKDVFDRFGPVAEKTGAALVPAFGFDFVPGALAGALALRKAGQDAVTVDVGYFVSQFGTSGGTRASVAGVMLEEGFAFRDGEVRTERTGRRTRGFDVRGKNMHAVSVPGAEHFTLPAIHPTLRDVGVFLGAPQALARGMSVSTLLSTPVRRVAPLKAIAGAVANKFVTGSSGGPSAEHRAKSSVTVVAEATSATGEILATVTLAGPDPYDFTADILAWGATTAAEGKLRGSGALGPVGAFGLDELVEGCAAVGLREV</sequence>
<gene>
    <name evidence="2" type="ORF">FGL95_28150</name>
</gene>
<organism evidence="2 3">
    <name type="scientific">Antrihabitans stalactiti</name>
    <dbReference type="NCBI Taxonomy" id="2584121"/>
    <lineage>
        <taxon>Bacteria</taxon>
        <taxon>Bacillati</taxon>
        <taxon>Actinomycetota</taxon>
        <taxon>Actinomycetes</taxon>
        <taxon>Mycobacteriales</taxon>
        <taxon>Nocardiaceae</taxon>
        <taxon>Antrihabitans</taxon>
    </lineage>
</organism>
<dbReference type="SUPFAM" id="SSF51735">
    <property type="entry name" value="NAD(P)-binding Rossmann-fold domains"/>
    <property type="match status" value="1"/>
</dbReference>
<reference evidence="2 3" key="2">
    <citation type="submission" date="2020-06" db="EMBL/GenBank/DDBJ databases">
        <title>Antribacter stalactiti gen. nov., sp. nov., a new member of the family Nacardiaceae isolated from a cave.</title>
        <authorList>
            <person name="Kim I.S."/>
        </authorList>
    </citation>
    <scope>NUCLEOTIDE SEQUENCE [LARGE SCALE GENOMIC DNA]</scope>
    <source>
        <strain evidence="2 3">YC2-7</strain>
    </source>
</reference>
<dbReference type="InterPro" id="IPR005097">
    <property type="entry name" value="Sacchrp_dh_NADP-bd"/>
</dbReference>
<dbReference type="EMBL" id="VCQU01000013">
    <property type="protein sequence ID" value="NMN98913.1"/>
    <property type="molecule type" value="Genomic_DNA"/>
</dbReference>
<dbReference type="Proteomes" id="UP000535543">
    <property type="component" value="Unassembled WGS sequence"/>
</dbReference>
<dbReference type="Gene3D" id="3.40.50.720">
    <property type="entry name" value="NAD(P)-binding Rossmann-like Domain"/>
    <property type="match status" value="1"/>
</dbReference>
<evidence type="ECO:0000313" key="3">
    <source>
        <dbReference type="Proteomes" id="UP000535543"/>
    </source>
</evidence>
<keyword evidence="3" id="KW-1185">Reference proteome</keyword>
<dbReference type="Pfam" id="PF03435">
    <property type="entry name" value="Sacchrp_dh_NADP"/>
    <property type="match status" value="1"/>
</dbReference>
<dbReference type="InterPro" id="IPR036291">
    <property type="entry name" value="NAD(P)-bd_dom_sf"/>
</dbReference>
<dbReference type="AlphaFoldDB" id="A0A848KIL3"/>
<comment type="caution">
    <text evidence="2">The sequence shown here is derived from an EMBL/GenBank/DDBJ whole genome shotgun (WGS) entry which is preliminary data.</text>
</comment>
<accession>A0A848KIL3</accession>
<dbReference type="PANTHER" id="PTHR43781">
    <property type="entry name" value="SACCHAROPINE DEHYDROGENASE"/>
    <property type="match status" value="1"/>
</dbReference>
<dbReference type="RefSeq" id="WP_169593688.1">
    <property type="nucleotide sequence ID" value="NZ_VCQU01000013.1"/>
</dbReference>
<feature type="domain" description="Saccharopine dehydrogenase NADP binding" evidence="1">
    <location>
        <begin position="5"/>
        <end position="100"/>
    </location>
</feature>
<evidence type="ECO:0000259" key="1">
    <source>
        <dbReference type="Pfam" id="PF03435"/>
    </source>
</evidence>
<protein>
    <submittedName>
        <fullName evidence="2">Saccharopine dehydrogenase</fullName>
    </submittedName>
</protein>
<reference evidence="2 3" key="1">
    <citation type="submission" date="2019-05" db="EMBL/GenBank/DDBJ databases">
        <authorList>
            <person name="Lee S.D."/>
        </authorList>
    </citation>
    <scope>NUCLEOTIDE SEQUENCE [LARGE SCALE GENOMIC DNA]</scope>
    <source>
        <strain evidence="2 3">YC2-7</strain>
    </source>
</reference>
<evidence type="ECO:0000313" key="2">
    <source>
        <dbReference type="EMBL" id="NMN98913.1"/>
    </source>
</evidence>
<dbReference type="PANTHER" id="PTHR43781:SF1">
    <property type="entry name" value="SACCHAROPINE DEHYDROGENASE"/>
    <property type="match status" value="1"/>
</dbReference>
<name>A0A848KIL3_9NOCA</name>